<reference evidence="4 5" key="1">
    <citation type="submission" date="2016-10" db="EMBL/GenBank/DDBJ databases">
        <authorList>
            <person name="de Groot N.N."/>
        </authorList>
    </citation>
    <scope>NUCLEOTIDE SEQUENCE [LARGE SCALE GENOMIC DNA]</scope>
    <source>
        <strain evidence="4 5">DSM 22220</strain>
    </source>
</reference>
<evidence type="ECO:0000256" key="3">
    <source>
        <dbReference type="PIRSR" id="PIRSR617939-2"/>
    </source>
</evidence>
<gene>
    <name evidence="4" type="ORF">SAMN05421538_11330</name>
</gene>
<evidence type="ECO:0000256" key="1">
    <source>
        <dbReference type="ARBA" id="ARBA00023239"/>
    </source>
</evidence>
<evidence type="ECO:0000256" key="2">
    <source>
        <dbReference type="PIRSR" id="PIRSR617939-1"/>
    </source>
</evidence>
<dbReference type="InterPro" id="IPR036568">
    <property type="entry name" value="GGCT-like_sf"/>
</dbReference>
<accession>A0A1G7GFH2</accession>
<evidence type="ECO:0000313" key="5">
    <source>
        <dbReference type="Proteomes" id="UP000199344"/>
    </source>
</evidence>
<dbReference type="STRING" id="591205.SAMN05421538_11330"/>
<feature type="binding site" evidence="3">
    <location>
        <position position="120"/>
    </location>
    <ligand>
        <name>substrate</name>
    </ligand>
</feature>
<keyword evidence="5" id="KW-1185">Reference proteome</keyword>
<sequence length="174" mass="18893">MALYFAYGSNMLEPRLRARCPSARLIGAASCAGHDIAFDKIGLDGSGKATLMGWAGGTVRGGLYQLDARDIEALDLFEGVGLGYDRIELEVTQGPRVHLAFTYQAGPRFRQPGLPVFDWYLDLVLAGARQLALPDAWIARLAAIEAEPDPLPDRDRRAEALALLSAIPAAWRRG</sequence>
<dbReference type="Gene3D" id="3.10.490.10">
    <property type="entry name" value="Gamma-glutamyl cyclotransferase-like"/>
    <property type="match status" value="1"/>
</dbReference>
<dbReference type="GO" id="GO:0003839">
    <property type="term" value="F:gamma-glutamylcyclotransferase activity"/>
    <property type="evidence" value="ECO:0007669"/>
    <property type="project" value="InterPro"/>
</dbReference>
<organism evidence="4 5">
    <name type="scientific">Paracoccus isoporae</name>
    <dbReference type="NCBI Taxonomy" id="591205"/>
    <lineage>
        <taxon>Bacteria</taxon>
        <taxon>Pseudomonadati</taxon>
        <taxon>Pseudomonadota</taxon>
        <taxon>Alphaproteobacteria</taxon>
        <taxon>Rhodobacterales</taxon>
        <taxon>Paracoccaceae</taxon>
        <taxon>Paracoccus</taxon>
    </lineage>
</organism>
<dbReference type="PANTHER" id="PTHR12935:SF0">
    <property type="entry name" value="GAMMA-GLUTAMYLCYCLOTRANSFERASE"/>
    <property type="match status" value="1"/>
</dbReference>
<proteinExistence type="predicted"/>
<dbReference type="EMBL" id="FNAH01000013">
    <property type="protein sequence ID" value="SDE86813.1"/>
    <property type="molecule type" value="Genomic_DNA"/>
</dbReference>
<dbReference type="InterPro" id="IPR017939">
    <property type="entry name" value="G-Glutamylcylcotransferase"/>
</dbReference>
<keyword evidence="1" id="KW-0456">Lyase</keyword>
<evidence type="ECO:0000313" key="4">
    <source>
        <dbReference type="EMBL" id="SDE86813.1"/>
    </source>
</evidence>
<dbReference type="InterPro" id="IPR013024">
    <property type="entry name" value="GGCT-like"/>
</dbReference>
<dbReference type="AlphaFoldDB" id="A0A1G7GFH2"/>
<dbReference type="CDD" id="cd06661">
    <property type="entry name" value="GGCT_like"/>
    <property type="match status" value="1"/>
</dbReference>
<dbReference type="Pfam" id="PF13772">
    <property type="entry name" value="AIG2_2"/>
    <property type="match status" value="1"/>
</dbReference>
<feature type="active site" description="Proton acceptor" evidence="2">
    <location>
        <position position="78"/>
    </location>
</feature>
<dbReference type="SUPFAM" id="SSF110857">
    <property type="entry name" value="Gamma-glutamyl cyclotransferase-like"/>
    <property type="match status" value="1"/>
</dbReference>
<dbReference type="RefSeq" id="WP_090525333.1">
    <property type="nucleotide sequence ID" value="NZ_FNAH01000013.1"/>
</dbReference>
<dbReference type="OrthoDB" id="141582at2"/>
<protein>
    <submittedName>
        <fullName evidence="4">AIG2-like family protein</fullName>
    </submittedName>
</protein>
<name>A0A1G7GFH2_9RHOB</name>
<dbReference type="PANTHER" id="PTHR12935">
    <property type="entry name" value="GAMMA-GLUTAMYLCYCLOTRANSFERASE"/>
    <property type="match status" value="1"/>
</dbReference>
<dbReference type="Proteomes" id="UP000199344">
    <property type="component" value="Unassembled WGS sequence"/>
</dbReference>
<feature type="binding site" evidence="3">
    <location>
        <begin position="4"/>
        <end position="9"/>
    </location>
    <ligand>
        <name>substrate</name>
    </ligand>
</feature>